<dbReference type="STRING" id="2656787.A0A370TKX6"/>
<evidence type="ECO:0000313" key="4">
    <source>
        <dbReference type="EMBL" id="RDL36180.1"/>
    </source>
</evidence>
<dbReference type="GeneID" id="43599641"/>
<comment type="caution">
    <text evidence="4">The sequence shown here is derived from an EMBL/GenBank/DDBJ whole genome shotgun (WGS) entry which is preliminary data.</text>
</comment>
<dbReference type="RefSeq" id="XP_031868836.1">
    <property type="nucleotide sequence ID" value="XM_032015415.1"/>
</dbReference>
<dbReference type="EMBL" id="NPIC01000005">
    <property type="protein sequence ID" value="RDL36180.1"/>
    <property type="molecule type" value="Genomic_DNA"/>
</dbReference>
<sequence>MCQASRALALLPPSVQESVLKYYFVRDAKMSLASHILKHLIITKYCNVSWSRSTISAAANGKPCFAPSSSDGSSDHRVRIDFNVSHQAGVVSLIAAIGFENHVDVGTDVVCWNERLSSNHQHIDKSGFFDWIDMHGEVFAEEELKCMRLATVNLKDLGIIDAQISGDGEDALSKCQWRNRKINLKVTRDDGRTEEDVQVSTNPVIDAKVRNFYAMWCLREAYVKMTGEALLAPWLKDLEISNLLVPAAKEGVQDPDSLQAGEMFQNFRILFKGKPVTNVKMELSALGMGYMVCGSVRASNPTEQSQLEMTAWELLDLDRELDSIGV</sequence>
<dbReference type="GO" id="GO:0019878">
    <property type="term" value="P:lysine biosynthetic process via aminoadipic acid"/>
    <property type="evidence" value="ECO:0007669"/>
    <property type="project" value="TreeGrafter"/>
</dbReference>
<dbReference type="GO" id="GO:0005829">
    <property type="term" value="C:cytosol"/>
    <property type="evidence" value="ECO:0007669"/>
    <property type="project" value="TreeGrafter"/>
</dbReference>
<dbReference type="AlphaFoldDB" id="A0A370TKX6"/>
<dbReference type="PANTHER" id="PTHR12215:SF10">
    <property type="entry name" value="L-AMINOADIPATE-SEMIALDEHYDE DEHYDROGENASE-PHOSPHOPANTETHEINYL TRANSFERASE"/>
    <property type="match status" value="1"/>
</dbReference>
<dbReference type="Gene3D" id="3.90.470.20">
    <property type="entry name" value="4'-phosphopantetheinyl transferase domain"/>
    <property type="match status" value="2"/>
</dbReference>
<name>A0A370TKX6_9HELO</name>
<dbReference type="Proteomes" id="UP000254866">
    <property type="component" value="Unassembled WGS sequence"/>
</dbReference>
<proteinExistence type="predicted"/>
<dbReference type="PANTHER" id="PTHR12215">
    <property type="entry name" value="PHOSPHOPANTETHEINE TRANSFERASE"/>
    <property type="match status" value="1"/>
</dbReference>
<evidence type="ECO:0000259" key="3">
    <source>
        <dbReference type="Pfam" id="PF22624"/>
    </source>
</evidence>
<dbReference type="OrthoDB" id="26719at2759"/>
<dbReference type="InterPro" id="IPR050559">
    <property type="entry name" value="P-Pant_transferase_sf"/>
</dbReference>
<organism evidence="4 5">
    <name type="scientific">Venustampulla echinocandica</name>
    <dbReference type="NCBI Taxonomy" id="2656787"/>
    <lineage>
        <taxon>Eukaryota</taxon>
        <taxon>Fungi</taxon>
        <taxon>Dikarya</taxon>
        <taxon>Ascomycota</taxon>
        <taxon>Pezizomycotina</taxon>
        <taxon>Leotiomycetes</taxon>
        <taxon>Helotiales</taxon>
        <taxon>Pleuroascaceae</taxon>
        <taxon>Venustampulla</taxon>
    </lineage>
</organism>
<gene>
    <name evidence="4" type="ORF">BP5553_06792</name>
</gene>
<evidence type="ECO:0000256" key="1">
    <source>
        <dbReference type="ARBA" id="ARBA00013172"/>
    </source>
</evidence>
<evidence type="ECO:0000313" key="5">
    <source>
        <dbReference type="Proteomes" id="UP000254866"/>
    </source>
</evidence>
<feature type="domain" description="4'-phosphopantetheinyl transferase N-terminal" evidence="3">
    <location>
        <begin position="4"/>
        <end position="95"/>
    </location>
</feature>
<dbReference type="Pfam" id="PF22624">
    <property type="entry name" value="AASDHPPT_N"/>
    <property type="match status" value="1"/>
</dbReference>
<reference evidence="4 5" key="1">
    <citation type="journal article" date="2018" name="IMA Fungus">
        <title>IMA Genome-F 9: Draft genome sequence of Annulohypoxylon stygium, Aspergillus mulundensis, Berkeleyomyces basicola (syn. Thielaviopsis basicola), Ceratocystis smalleyi, two Cercospora beticola strains, Coleophoma cylindrospora, Fusarium fracticaudum, Phialophora cf. hyalina, and Morchella septimelata.</title>
        <authorList>
            <person name="Wingfield B.D."/>
            <person name="Bills G.F."/>
            <person name="Dong Y."/>
            <person name="Huang W."/>
            <person name="Nel W.J."/>
            <person name="Swalarsk-Parry B.S."/>
            <person name="Vaghefi N."/>
            <person name="Wilken P.M."/>
            <person name="An Z."/>
            <person name="de Beer Z.W."/>
            <person name="De Vos L."/>
            <person name="Chen L."/>
            <person name="Duong T.A."/>
            <person name="Gao Y."/>
            <person name="Hammerbacher A."/>
            <person name="Kikkert J.R."/>
            <person name="Li Y."/>
            <person name="Li H."/>
            <person name="Li K."/>
            <person name="Li Q."/>
            <person name="Liu X."/>
            <person name="Ma X."/>
            <person name="Naidoo K."/>
            <person name="Pethybridge S.J."/>
            <person name="Sun J."/>
            <person name="Steenkamp E.T."/>
            <person name="van der Nest M.A."/>
            <person name="van Wyk S."/>
            <person name="Wingfield M.J."/>
            <person name="Xiong C."/>
            <person name="Yue Q."/>
            <person name="Zhang X."/>
        </authorList>
    </citation>
    <scope>NUCLEOTIDE SEQUENCE [LARGE SCALE GENOMIC DNA]</scope>
    <source>
        <strain evidence="4 5">BP 5553</strain>
    </source>
</reference>
<dbReference type="GO" id="GO:0000287">
    <property type="term" value="F:magnesium ion binding"/>
    <property type="evidence" value="ECO:0007669"/>
    <property type="project" value="InterPro"/>
</dbReference>
<keyword evidence="2 4" id="KW-0808">Transferase</keyword>
<keyword evidence="5" id="KW-1185">Reference proteome</keyword>
<dbReference type="SUPFAM" id="SSF56214">
    <property type="entry name" value="4'-phosphopantetheinyl transferase"/>
    <property type="match status" value="2"/>
</dbReference>
<protein>
    <recommendedName>
        <fullName evidence="1">holo-[acyl-carrier-protein] synthase</fullName>
        <ecNumber evidence="1">2.7.8.7</ecNumber>
    </recommendedName>
</protein>
<dbReference type="GO" id="GO:0008897">
    <property type="term" value="F:holo-[acyl-carrier-protein] synthase activity"/>
    <property type="evidence" value="ECO:0007669"/>
    <property type="project" value="UniProtKB-EC"/>
</dbReference>
<dbReference type="EC" id="2.7.8.7" evidence="1"/>
<dbReference type="InterPro" id="IPR055066">
    <property type="entry name" value="AASDHPPT_N"/>
</dbReference>
<accession>A0A370TKX6</accession>
<evidence type="ECO:0000256" key="2">
    <source>
        <dbReference type="ARBA" id="ARBA00022679"/>
    </source>
</evidence>
<dbReference type="InterPro" id="IPR037143">
    <property type="entry name" value="4-PPantetheinyl_Trfase_dom_sf"/>
</dbReference>